<keyword evidence="3" id="KW-1185">Reference proteome</keyword>
<feature type="region of interest" description="Disordered" evidence="1">
    <location>
        <begin position="1"/>
        <end position="62"/>
    </location>
</feature>
<evidence type="ECO:0008006" key="4">
    <source>
        <dbReference type="Google" id="ProtNLM"/>
    </source>
</evidence>
<reference evidence="2" key="1">
    <citation type="submission" date="2020-12" db="EMBL/GenBank/DDBJ databases">
        <title>Metabolic potential, ecology and presence of endohyphal bacteria is reflected in genomic diversity of Mucoromycotina.</title>
        <authorList>
            <person name="Muszewska A."/>
            <person name="Okrasinska A."/>
            <person name="Steczkiewicz K."/>
            <person name="Drgas O."/>
            <person name="Orlowska M."/>
            <person name="Perlinska-Lenart U."/>
            <person name="Aleksandrzak-Piekarczyk T."/>
            <person name="Szatraj K."/>
            <person name="Zielenkiewicz U."/>
            <person name="Pilsyk S."/>
            <person name="Malc E."/>
            <person name="Mieczkowski P."/>
            <person name="Kruszewska J.S."/>
            <person name="Biernat P."/>
            <person name="Pawlowska J."/>
        </authorList>
    </citation>
    <scope>NUCLEOTIDE SEQUENCE</scope>
    <source>
        <strain evidence="2">WA0000017839</strain>
    </source>
</reference>
<feature type="compositionally biased region" description="Polar residues" evidence="1">
    <location>
        <begin position="1"/>
        <end position="12"/>
    </location>
</feature>
<sequence>MSSINETPTIAQQEAPAHKESTSELMEVDTTSEQKCVSGLAESRYAPKAAEQGTVSGEERRKHTRAVAERLISKYEQKAWDLMIAVDEATDKDDHEVAKTLGKEVDDANDQLARFRTLLAAAQEPIPTNTNGTAINLRDIPLFQLAGHSVPNPDAKVYQHVELYLSAFENVLATGKEHIDIAWSKWLPNAMVDEYDAWYKSTLALKNCKWEEARVLIKQHYDSEEQQAIMSVKALTMTMREDESVQEYGHRFQRTCREGNVKQDMIVALRFLASLTPHFHQTTHVAWWTRNSHKPQTVQQVLDLAITLTRPMKRVRAEAEKTHTGSRRRTDGQSFQFGSSRHRSGKASGSPASAGFFCTQHGKNTTHNTEGCRIISGRAEKAKAKECYHCHRQWSPGHTCPEYHTSFVNKQRKPNVAVHAVRTSRGSMVDKLSEELEYTSLE</sequence>
<organism evidence="2 3">
    <name type="scientific">Mucor saturninus</name>
    <dbReference type="NCBI Taxonomy" id="64648"/>
    <lineage>
        <taxon>Eukaryota</taxon>
        <taxon>Fungi</taxon>
        <taxon>Fungi incertae sedis</taxon>
        <taxon>Mucoromycota</taxon>
        <taxon>Mucoromycotina</taxon>
        <taxon>Mucoromycetes</taxon>
        <taxon>Mucorales</taxon>
        <taxon>Mucorineae</taxon>
        <taxon>Mucoraceae</taxon>
        <taxon>Mucor</taxon>
    </lineage>
</organism>
<name>A0A8H7QFB8_9FUNG</name>
<evidence type="ECO:0000313" key="3">
    <source>
        <dbReference type="Proteomes" id="UP000603453"/>
    </source>
</evidence>
<dbReference type="EMBL" id="JAEPRD010000381">
    <property type="protein sequence ID" value="KAG2191597.1"/>
    <property type="molecule type" value="Genomic_DNA"/>
</dbReference>
<accession>A0A8H7QFB8</accession>
<feature type="compositionally biased region" description="Basic and acidic residues" evidence="1">
    <location>
        <begin position="316"/>
        <end position="331"/>
    </location>
</feature>
<dbReference type="Proteomes" id="UP000603453">
    <property type="component" value="Unassembled WGS sequence"/>
</dbReference>
<feature type="region of interest" description="Disordered" evidence="1">
    <location>
        <begin position="316"/>
        <end position="353"/>
    </location>
</feature>
<gene>
    <name evidence="2" type="ORF">INT47_009691</name>
</gene>
<dbReference type="AlphaFoldDB" id="A0A8H7QFB8"/>
<dbReference type="OrthoDB" id="2288766at2759"/>
<comment type="caution">
    <text evidence="2">The sequence shown here is derived from an EMBL/GenBank/DDBJ whole genome shotgun (WGS) entry which is preliminary data.</text>
</comment>
<evidence type="ECO:0000313" key="2">
    <source>
        <dbReference type="EMBL" id="KAG2191597.1"/>
    </source>
</evidence>
<evidence type="ECO:0000256" key="1">
    <source>
        <dbReference type="SAM" id="MobiDB-lite"/>
    </source>
</evidence>
<proteinExistence type="predicted"/>
<protein>
    <recommendedName>
        <fullName evidence="4">Retrotransposon gag domain-containing protein</fullName>
    </recommendedName>
</protein>